<dbReference type="EMBL" id="VSRR010038855">
    <property type="protein sequence ID" value="MPC74404.1"/>
    <property type="molecule type" value="Genomic_DNA"/>
</dbReference>
<proteinExistence type="predicted"/>
<accession>A0A5B7I0Z9</accession>
<evidence type="ECO:0000313" key="1">
    <source>
        <dbReference type="EMBL" id="MPC74404.1"/>
    </source>
</evidence>
<evidence type="ECO:0000313" key="2">
    <source>
        <dbReference type="Proteomes" id="UP000324222"/>
    </source>
</evidence>
<keyword evidence="2" id="KW-1185">Reference proteome</keyword>
<gene>
    <name evidence="1" type="ORF">E2C01_068762</name>
</gene>
<comment type="caution">
    <text evidence="1">The sequence shown here is derived from an EMBL/GenBank/DDBJ whole genome shotgun (WGS) entry which is preliminary data.</text>
</comment>
<name>A0A5B7I0Z9_PORTR</name>
<reference evidence="1 2" key="1">
    <citation type="submission" date="2019-05" db="EMBL/GenBank/DDBJ databases">
        <title>Another draft genome of Portunus trituberculatus and its Hox gene families provides insights of decapod evolution.</title>
        <authorList>
            <person name="Jeong J.-H."/>
            <person name="Song I."/>
            <person name="Kim S."/>
            <person name="Choi T."/>
            <person name="Kim D."/>
            <person name="Ryu S."/>
            <person name="Kim W."/>
        </authorList>
    </citation>
    <scope>NUCLEOTIDE SEQUENCE [LARGE SCALE GENOMIC DNA]</scope>
    <source>
        <tissue evidence="1">Muscle</tissue>
    </source>
</reference>
<protein>
    <submittedName>
        <fullName evidence="1">Uncharacterized protein</fullName>
    </submittedName>
</protein>
<dbReference type="AlphaFoldDB" id="A0A5B7I0Z9"/>
<dbReference type="Proteomes" id="UP000324222">
    <property type="component" value="Unassembled WGS sequence"/>
</dbReference>
<organism evidence="1 2">
    <name type="scientific">Portunus trituberculatus</name>
    <name type="common">Swimming crab</name>
    <name type="synonym">Neptunus trituberculatus</name>
    <dbReference type="NCBI Taxonomy" id="210409"/>
    <lineage>
        <taxon>Eukaryota</taxon>
        <taxon>Metazoa</taxon>
        <taxon>Ecdysozoa</taxon>
        <taxon>Arthropoda</taxon>
        <taxon>Crustacea</taxon>
        <taxon>Multicrustacea</taxon>
        <taxon>Malacostraca</taxon>
        <taxon>Eumalacostraca</taxon>
        <taxon>Eucarida</taxon>
        <taxon>Decapoda</taxon>
        <taxon>Pleocyemata</taxon>
        <taxon>Brachyura</taxon>
        <taxon>Eubrachyura</taxon>
        <taxon>Portunoidea</taxon>
        <taxon>Portunidae</taxon>
        <taxon>Portuninae</taxon>
        <taxon>Portunus</taxon>
    </lineage>
</organism>
<sequence length="181" mass="20620">MLAELQTTPASKSNDTCVSDSQFSYCGVNVIPKQRMCDSIKPSMTTAVTERFSYIVYNILKNHNLTVLKQMPFLWQDEFVQLCGIDERREKNVSVPTLKSHTIASAGQDTDLSGSSTVKVSCLDCHCYSTMSHPCKPDPPWLSLTYHPYRYIIHTRFPNPVYHNTRDIEEDAISILIHLLF</sequence>